<sequence>MKATLLITGDSKDFGHGHQVRMHNLALELKRRQLTTLHSVAQPGEVLRLPLEVGVVVLDRRDTDFNTIAGQTTAVSVAIDNRGAARAQADIVIDALPHMSMTAGEYEKALRHVILPRQLTAMPSEVAKARITLCRTKAEAEANADFKASSGVLSPADYLTQMQLSSRPALYFGQALFEALYAGKHVQLYPISDYHMQLAEDLVRRLNENNALLQALDGLGLTRVADLLQGVHRKNQGKP</sequence>
<dbReference type="EMBL" id="CP002959">
    <property type="protein sequence ID" value="AFM13625.1"/>
    <property type="molecule type" value="Genomic_DNA"/>
</dbReference>
<reference evidence="1 2" key="1">
    <citation type="submission" date="2012-06" db="EMBL/GenBank/DDBJ databases">
        <title>The complete chromosome of genome of Turneriella parva DSM 21527.</title>
        <authorList>
            <consortium name="US DOE Joint Genome Institute (JGI-PGF)"/>
            <person name="Lucas S."/>
            <person name="Han J."/>
            <person name="Lapidus A."/>
            <person name="Bruce D."/>
            <person name="Goodwin L."/>
            <person name="Pitluck S."/>
            <person name="Peters L."/>
            <person name="Kyrpides N."/>
            <person name="Mavromatis K."/>
            <person name="Ivanova N."/>
            <person name="Mikhailova N."/>
            <person name="Chertkov O."/>
            <person name="Detter J.C."/>
            <person name="Tapia R."/>
            <person name="Han C."/>
            <person name="Land M."/>
            <person name="Hauser L."/>
            <person name="Markowitz V."/>
            <person name="Cheng J.-F."/>
            <person name="Hugenholtz P."/>
            <person name="Woyke T."/>
            <person name="Wu D."/>
            <person name="Gronow S."/>
            <person name="Wellnitz S."/>
            <person name="Brambilla E."/>
            <person name="Klenk H.-P."/>
            <person name="Eisen J.A."/>
        </authorList>
    </citation>
    <scope>NUCLEOTIDE SEQUENCE [LARGE SCALE GENOMIC DNA]</scope>
    <source>
        <strain evidence="2">ATCC BAA-1111 / DSM 21527 / NCTC 11395 / H</strain>
    </source>
</reference>
<dbReference type="PATRIC" id="fig|869212.3.peg.3010"/>
<dbReference type="STRING" id="869212.Turpa_2986"/>
<proteinExistence type="predicted"/>
<organism evidence="1 2">
    <name type="scientific">Turneriella parva (strain ATCC BAA-1111 / DSM 21527 / NCTC 11395 / H)</name>
    <name type="common">Leptospira parva</name>
    <dbReference type="NCBI Taxonomy" id="869212"/>
    <lineage>
        <taxon>Bacteria</taxon>
        <taxon>Pseudomonadati</taxon>
        <taxon>Spirochaetota</taxon>
        <taxon>Spirochaetia</taxon>
        <taxon>Leptospirales</taxon>
        <taxon>Leptospiraceae</taxon>
        <taxon>Turneriella</taxon>
    </lineage>
</organism>
<dbReference type="KEGG" id="tpx:Turpa_2986"/>
<dbReference type="RefSeq" id="WP_014804126.1">
    <property type="nucleotide sequence ID" value="NC_018020.1"/>
</dbReference>
<evidence type="ECO:0000313" key="1">
    <source>
        <dbReference type="EMBL" id="AFM13625.1"/>
    </source>
</evidence>
<accession>I4B8L8</accession>
<name>I4B8L8_TURPD</name>
<protein>
    <submittedName>
        <fullName evidence="1">Uncharacterized protein</fullName>
    </submittedName>
</protein>
<dbReference type="AlphaFoldDB" id="I4B8L8"/>
<keyword evidence="2" id="KW-1185">Reference proteome</keyword>
<dbReference type="HOGENOM" id="CLU_1160701_0_0_12"/>
<dbReference type="Proteomes" id="UP000006048">
    <property type="component" value="Chromosome"/>
</dbReference>
<evidence type="ECO:0000313" key="2">
    <source>
        <dbReference type="Proteomes" id="UP000006048"/>
    </source>
</evidence>
<gene>
    <name evidence="1" type="ordered locus">Turpa_2986</name>
</gene>
<dbReference type="OrthoDB" id="9815559at2"/>